<accession>A0ABM0GU58</accession>
<sequence>MSVKSVIEANHARGAELYNAGDIQAMVTEMYHEDCKFMPSGVETKFGQKGVLEILESLKKTGVAEIKVTSEEIDGIETDTAYERGSYIFYKDDGSEVGVGKYLVIWKKVNGKYRAYVDILNSNS</sequence>
<dbReference type="Pfam" id="PF14534">
    <property type="entry name" value="DUF4440"/>
    <property type="match status" value="1"/>
</dbReference>
<dbReference type="PANTHER" id="PTHR31664">
    <property type="entry name" value="PROTEIN CBG16427"/>
    <property type="match status" value="1"/>
</dbReference>
<dbReference type="SUPFAM" id="SSF54427">
    <property type="entry name" value="NTF2-like"/>
    <property type="match status" value="1"/>
</dbReference>
<evidence type="ECO:0000259" key="1">
    <source>
        <dbReference type="Pfam" id="PF14534"/>
    </source>
</evidence>
<organism evidence="2 3">
    <name type="scientific">Saccoglossus kowalevskii</name>
    <name type="common">Acorn worm</name>
    <dbReference type="NCBI Taxonomy" id="10224"/>
    <lineage>
        <taxon>Eukaryota</taxon>
        <taxon>Metazoa</taxon>
        <taxon>Hemichordata</taxon>
        <taxon>Enteropneusta</taxon>
        <taxon>Harrimaniidae</taxon>
        <taxon>Saccoglossus</taxon>
    </lineage>
</organism>
<dbReference type="PANTHER" id="PTHR31664:SF8">
    <property type="entry name" value="DUF4440 DOMAIN-CONTAINING PROTEIN"/>
    <property type="match status" value="1"/>
</dbReference>
<evidence type="ECO:0000313" key="3">
    <source>
        <dbReference type="RefSeq" id="XP_002737424.1"/>
    </source>
</evidence>
<feature type="domain" description="DUF4440" evidence="1">
    <location>
        <begin position="7"/>
        <end position="114"/>
    </location>
</feature>
<proteinExistence type="predicted"/>
<dbReference type="Proteomes" id="UP000694865">
    <property type="component" value="Unplaced"/>
</dbReference>
<dbReference type="GeneID" id="100368793"/>
<keyword evidence="2" id="KW-1185">Reference proteome</keyword>
<dbReference type="RefSeq" id="XP_002737424.1">
    <property type="nucleotide sequence ID" value="XM_002737378.2"/>
</dbReference>
<dbReference type="Gene3D" id="3.10.450.50">
    <property type="match status" value="1"/>
</dbReference>
<evidence type="ECO:0000313" key="2">
    <source>
        <dbReference type="Proteomes" id="UP000694865"/>
    </source>
</evidence>
<dbReference type="InterPro" id="IPR027843">
    <property type="entry name" value="DUF4440"/>
</dbReference>
<dbReference type="InterPro" id="IPR032710">
    <property type="entry name" value="NTF2-like_dom_sf"/>
</dbReference>
<name>A0ABM0GU58_SACKO</name>
<reference evidence="3" key="1">
    <citation type="submission" date="2025-08" db="UniProtKB">
        <authorList>
            <consortium name="RefSeq"/>
        </authorList>
    </citation>
    <scope>IDENTIFICATION</scope>
    <source>
        <tissue evidence="3">Testes</tissue>
    </source>
</reference>
<gene>
    <name evidence="3" type="primary">LOC100368793</name>
</gene>
<protein>
    <submittedName>
        <fullName evidence="3">Uncharacterized protein LOC100368793</fullName>
    </submittedName>
</protein>